<feature type="region of interest" description="Disordered" evidence="5">
    <location>
        <begin position="261"/>
        <end position="280"/>
    </location>
</feature>
<evidence type="ECO:0000256" key="6">
    <source>
        <dbReference type="SAM" id="Phobius"/>
    </source>
</evidence>
<proteinExistence type="predicted"/>
<feature type="transmembrane region" description="Helical" evidence="6">
    <location>
        <begin position="50"/>
        <end position="69"/>
    </location>
</feature>
<evidence type="ECO:0000256" key="7">
    <source>
        <dbReference type="SAM" id="SignalP"/>
    </source>
</evidence>
<organism evidence="8 9">
    <name type="scientific">Prorocentrum cordatum</name>
    <dbReference type="NCBI Taxonomy" id="2364126"/>
    <lineage>
        <taxon>Eukaryota</taxon>
        <taxon>Sar</taxon>
        <taxon>Alveolata</taxon>
        <taxon>Dinophyceae</taxon>
        <taxon>Prorocentrales</taxon>
        <taxon>Prorocentraceae</taxon>
        <taxon>Prorocentrum</taxon>
    </lineage>
</organism>
<feature type="compositionally biased region" description="Basic residues" evidence="5">
    <location>
        <begin position="262"/>
        <end position="279"/>
    </location>
</feature>
<feature type="transmembrane region" description="Helical" evidence="6">
    <location>
        <begin position="219"/>
        <end position="236"/>
    </location>
</feature>
<feature type="transmembrane region" description="Helical" evidence="6">
    <location>
        <begin position="154"/>
        <end position="173"/>
    </location>
</feature>
<keyword evidence="2" id="KW-0150">Chloroplast</keyword>
<feature type="chain" id="PRO_5045433724" description="Chlorophyll a-b binding protein, chloroplastic" evidence="7">
    <location>
        <begin position="18"/>
        <end position="486"/>
    </location>
</feature>
<gene>
    <name evidence="8" type="ORF">PCOR1329_LOCUS59133</name>
</gene>
<sequence length="486" mass="50809">MASRALAMLGCTSGAAAFVAPGGPQPAPALRAAATPPPAPAAPPAAAAAAGPWAAAPLAGVGAGLAAAAGRRRAARRARGGAFDPSEQVGATAPLGYWDPAGFCSDGKEETFDDLRGKELKHGRVAMMAIIGFLGTGAGWRFPWTEGVPDGVAALQNGGGPFLGIFFLIFGFFELKIMDDLEKGNKPGNFGDPFKMASTGLLGGYDENWRNFELNNSRMAMIGVIGTIVASAYTNLDVYAQWQGGKEASIAFLKLTLPYSPPRRRSAPPPRRRRRRRRGAAAAAAAAGPWAAAPLAGVGAGLAAAAGRRRAARRARGGAFDPSEQVGATAPLGYWDPAGFCSDGKDRRRVAMMAIIGFLGTGAGWRFPWTEGVPDGVAALQNGGGPFLGIFFLIFGFFELKIMDDLEKGNKPGNFGDPFKMASTGLLGGYDENWRNFELNNSRMAMIGVIGTIVASAYTNLDVYAQWQGGKEASIAFLKLTLPYSP</sequence>
<keyword evidence="7" id="KW-0732">Signal</keyword>
<dbReference type="PANTHER" id="PTHR21649">
    <property type="entry name" value="CHLOROPHYLL A/B BINDING PROTEIN"/>
    <property type="match status" value="1"/>
</dbReference>
<dbReference type="SUPFAM" id="SSF103511">
    <property type="entry name" value="Chlorophyll a-b binding protein"/>
    <property type="match status" value="2"/>
</dbReference>
<evidence type="ECO:0000256" key="4">
    <source>
        <dbReference type="ARBA" id="ARBA00022640"/>
    </source>
</evidence>
<evidence type="ECO:0000256" key="2">
    <source>
        <dbReference type="ARBA" id="ARBA00022528"/>
    </source>
</evidence>
<dbReference type="InterPro" id="IPR001344">
    <property type="entry name" value="Chloro_AB-bd_pln"/>
</dbReference>
<keyword evidence="6" id="KW-0472">Membrane</keyword>
<keyword evidence="3" id="KW-0602">Photosynthesis</keyword>
<dbReference type="Gene3D" id="1.10.3460.10">
    <property type="entry name" value="Chlorophyll a/b binding protein domain"/>
    <property type="match status" value="2"/>
</dbReference>
<keyword evidence="4" id="KW-0934">Plastid</keyword>
<dbReference type="InterPro" id="IPR022796">
    <property type="entry name" value="Chloroa_b-bind"/>
</dbReference>
<evidence type="ECO:0000256" key="3">
    <source>
        <dbReference type="ARBA" id="ARBA00022531"/>
    </source>
</evidence>
<dbReference type="Pfam" id="PF00504">
    <property type="entry name" value="Chloroa_b-bind"/>
    <property type="match status" value="2"/>
</dbReference>
<comment type="caution">
    <text evidence="8">The sequence shown here is derived from an EMBL/GenBank/DDBJ whole genome shotgun (WGS) entry which is preliminary data.</text>
</comment>
<feature type="transmembrane region" description="Helical" evidence="6">
    <location>
        <begin position="280"/>
        <end position="306"/>
    </location>
</feature>
<evidence type="ECO:0000256" key="1">
    <source>
        <dbReference type="ARBA" id="ARBA00004229"/>
    </source>
</evidence>
<evidence type="ECO:0008006" key="10">
    <source>
        <dbReference type="Google" id="ProtNLM"/>
    </source>
</evidence>
<keyword evidence="6" id="KW-0812">Transmembrane</keyword>
<dbReference type="Proteomes" id="UP001189429">
    <property type="component" value="Unassembled WGS sequence"/>
</dbReference>
<evidence type="ECO:0000313" key="9">
    <source>
        <dbReference type="Proteomes" id="UP001189429"/>
    </source>
</evidence>
<feature type="transmembrane region" description="Helical" evidence="6">
    <location>
        <begin position="379"/>
        <end position="398"/>
    </location>
</feature>
<reference evidence="8" key="1">
    <citation type="submission" date="2023-10" db="EMBL/GenBank/DDBJ databases">
        <authorList>
            <person name="Chen Y."/>
            <person name="Shah S."/>
            <person name="Dougan E. K."/>
            <person name="Thang M."/>
            <person name="Chan C."/>
        </authorList>
    </citation>
    <scope>NUCLEOTIDE SEQUENCE [LARGE SCALE GENOMIC DNA]</scope>
</reference>
<feature type="signal peptide" evidence="7">
    <location>
        <begin position="1"/>
        <end position="17"/>
    </location>
</feature>
<comment type="subcellular location">
    <subcellularLocation>
        <location evidence="1">Plastid</location>
        <location evidence="1">Chloroplast</location>
    </subcellularLocation>
</comment>
<keyword evidence="6" id="KW-1133">Transmembrane helix</keyword>
<accession>A0ABN9VLE0</accession>
<evidence type="ECO:0000313" key="8">
    <source>
        <dbReference type="EMBL" id="CAK0874142.1"/>
    </source>
</evidence>
<evidence type="ECO:0000256" key="5">
    <source>
        <dbReference type="SAM" id="MobiDB-lite"/>
    </source>
</evidence>
<keyword evidence="9" id="KW-1185">Reference proteome</keyword>
<feature type="transmembrane region" description="Helical" evidence="6">
    <location>
        <begin position="350"/>
        <end position="367"/>
    </location>
</feature>
<protein>
    <recommendedName>
        <fullName evidence="10">Chlorophyll a-b binding protein, chloroplastic</fullName>
    </recommendedName>
</protein>
<feature type="transmembrane region" description="Helical" evidence="6">
    <location>
        <begin position="125"/>
        <end position="142"/>
    </location>
</feature>
<dbReference type="EMBL" id="CAUYUJ010017362">
    <property type="protein sequence ID" value="CAK0874142.1"/>
    <property type="molecule type" value="Genomic_DNA"/>
</dbReference>
<name>A0ABN9VLE0_9DINO</name>